<dbReference type="SFLD" id="SFLDG01129">
    <property type="entry name" value="C1.5:_HAD__Beta-PGM__Phosphata"/>
    <property type="match status" value="1"/>
</dbReference>
<sequence>MHPRCHDQRDRRPPAAALPGGPLTPAPALQAVFWDMDGTLVDTEPYWFAAEKELMARFGVTWTDEQAMELVGNALPDSARKLQEAGADLGAREILDTMLASVVRKVQEEIPWRPGAREILAELNAAGVPNAMVTMSESTLAQVIADQLPEGTFRFLVTGEMVTLGKPDPEPYLLAAKLMGEELGTSVDLDRVVAVEDSRPGVASAKASGAVTVAVPNAVDVPEQPGITRWETLAGRTVADLEALVAERASLQV</sequence>
<evidence type="ECO:0000313" key="3">
    <source>
        <dbReference type="Proteomes" id="UP000652763"/>
    </source>
</evidence>
<feature type="region of interest" description="Disordered" evidence="1">
    <location>
        <begin position="1"/>
        <end position="22"/>
    </location>
</feature>
<keyword evidence="3" id="KW-1185">Reference proteome</keyword>
<dbReference type="Pfam" id="PF00702">
    <property type="entry name" value="Hydrolase"/>
    <property type="match status" value="1"/>
</dbReference>
<comment type="caution">
    <text evidence="2">The sequence shown here is derived from an EMBL/GenBank/DDBJ whole genome shotgun (WGS) entry which is preliminary data.</text>
</comment>
<protein>
    <submittedName>
        <fullName evidence="2">HAD family phosphatase</fullName>
    </submittedName>
</protein>
<dbReference type="InterPro" id="IPR036412">
    <property type="entry name" value="HAD-like_sf"/>
</dbReference>
<name>A0ABR8YES1_9MICC</name>
<dbReference type="PANTHER" id="PTHR18901">
    <property type="entry name" value="2-DEOXYGLUCOSE-6-PHOSPHATE PHOSPHATASE 2"/>
    <property type="match status" value="1"/>
</dbReference>
<dbReference type="Gene3D" id="3.40.50.1000">
    <property type="entry name" value="HAD superfamily/HAD-like"/>
    <property type="match status" value="1"/>
</dbReference>
<reference evidence="2 3" key="1">
    <citation type="submission" date="2020-08" db="EMBL/GenBank/DDBJ databases">
        <title>A Genomic Blueprint of the Chicken Gut Microbiome.</title>
        <authorList>
            <person name="Gilroy R."/>
            <person name="Ravi A."/>
            <person name="Getino M."/>
            <person name="Pursley I."/>
            <person name="Horton D.L."/>
            <person name="Alikhan N.-F."/>
            <person name="Baker D."/>
            <person name="Gharbi K."/>
            <person name="Hall N."/>
            <person name="Watson M."/>
            <person name="Adriaenssens E.M."/>
            <person name="Foster-Nyarko E."/>
            <person name="Jarju S."/>
            <person name="Secka A."/>
            <person name="Antonio M."/>
            <person name="Oren A."/>
            <person name="Chaudhuri R."/>
            <person name="La Ragione R.M."/>
            <person name="Hildebrand F."/>
            <person name="Pallen M.J."/>
        </authorList>
    </citation>
    <scope>NUCLEOTIDE SEQUENCE [LARGE SCALE GENOMIC DNA]</scope>
    <source>
        <strain evidence="2 3">Sa2BUA2</strain>
    </source>
</reference>
<dbReference type="NCBIfam" id="TIGR01509">
    <property type="entry name" value="HAD-SF-IA-v3"/>
    <property type="match status" value="1"/>
</dbReference>
<feature type="compositionally biased region" description="Basic and acidic residues" evidence="1">
    <location>
        <begin position="1"/>
        <end position="13"/>
    </location>
</feature>
<proteinExistence type="predicted"/>
<dbReference type="CDD" id="cd07505">
    <property type="entry name" value="HAD_BPGM-like"/>
    <property type="match status" value="1"/>
</dbReference>
<dbReference type="EMBL" id="JACSQC010000001">
    <property type="protein sequence ID" value="MBD8042721.1"/>
    <property type="molecule type" value="Genomic_DNA"/>
</dbReference>
<dbReference type="InterPro" id="IPR023214">
    <property type="entry name" value="HAD_sf"/>
</dbReference>
<organism evidence="2 3">
    <name type="scientific">Arthrobacter pullicola</name>
    <dbReference type="NCBI Taxonomy" id="2762224"/>
    <lineage>
        <taxon>Bacteria</taxon>
        <taxon>Bacillati</taxon>
        <taxon>Actinomycetota</taxon>
        <taxon>Actinomycetes</taxon>
        <taxon>Micrococcales</taxon>
        <taxon>Micrococcaceae</taxon>
        <taxon>Arthrobacter</taxon>
    </lineage>
</organism>
<accession>A0ABR8YES1</accession>
<dbReference type="InterPro" id="IPR006439">
    <property type="entry name" value="HAD-SF_hydro_IA"/>
</dbReference>
<dbReference type="Gene3D" id="1.10.150.240">
    <property type="entry name" value="Putative phosphatase, domain 2"/>
    <property type="match status" value="1"/>
</dbReference>
<dbReference type="Proteomes" id="UP000652763">
    <property type="component" value="Unassembled WGS sequence"/>
</dbReference>
<dbReference type="PANTHER" id="PTHR18901:SF38">
    <property type="entry name" value="PSEUDOURIDINE-5'-PHOSPHATASE"/>
    <property type="match status" value="1"/>
</dbReference>
<evidence type="ECO:0000256" key="1">
    <source>
        <dbReference type="SAM" id="MobiDB-lite"/>
    </source>
</evidence>
<dbReference type="SFLD" id="SFLDS00003">
    <property type="entry name" value="Haloacid_Dehalogenase"/>
    <property type="match status" value="1"/>
</dbReference>
<evidence type="ECO:0000313" key="2">
    <source>
        <dbReference type="EMBL" id="MBD8042721.1"/>
    </source>
</evidence>
<dbReference type="InterPro" id="IPR023198">
    <property type="entry name" value="PGP-like_dom2"/>
</dbReference>
<gene>
    <name evidence="2" type="ORF">H9638_02735</name>
</gene>
<dbReference type="SUPFAM" id="SSF56784">
    <property type="entry name" value="HAD-like"/>
    <property type="match status" value="1"/>
</dbReference>